<evidence type="ECO:0000313" key="2">
    <source>
        <dbReference type="Proteomes" id="UP000019402"/>
    </source>
</evidence>
<protein>
    <recommendedName>
        <fullName evidence="3">Alcohol acetyltransferase</fullName>
    </recommendedName>
</protein>
<reference evidence="1 2" key="1">
    <citation type="journal article" date="2014" name="Genome Announc.">
        <title>Draft Genome Sequence of Cytophaga fermentans JCM 21142T, a Facultative Anaerobe Isolated from Marine Mud.</title>
        <authorList>
            <person name="Starns D."/>
            <person name="Oshima K."/>
            <person name="Suda W."/>
            <person name="Iino T."/>
            <person name="Yuki M."/>
            <person name="Inoue J."/>
            <person name="Kitamura K."/>
            <person name="Iida T."/>
            <person name="Darby A."/>
            <person name="Hattori M."/>
            <person name="Ohkuma M."/>
        </authorList>
    </citation>
    <scope>NUCLEOTIDE SEQUENCE [LARGE SCALE GENOMIC DNA]</scope>
    <source>
        <strain evidence="1 2">JCM 21142</strain>
    </source>
</reference>
<keyword evidence="2" id="KW-1185">Reference proteome</keyword>
<proteinExistence type="predicted"/>
<name>W7Y5R7_9BACT</name>
<dbReference type="EMBL" id="BAMD01000024">
    <property type="protein sequence ID" value="GAF03487.1"/>
    <property type="molecule type" value="Genomic_DNA"/>
</dbReference>
<evidence type="ECO:0008006" key="3">
    <source>
        <dbReference type="Google" id="ProtNLM"/>
    </source>
</evidence>
<dbReference type="Proteomes" id="UP000019402">
    <property type="component" value="Unassembled WGS sequence"/>
</dbReference>
<dbReference type="STRING" id="869213.GCA_000517085_00946"/>
<dbReference type="eggNOG" id="COG4908">
    <property type="taxonomic scope" value="Bacteria"/>
</dbReference>
<gene>
    <name evidence="1" type="ORF">JCM21142_52164</name>
</gene>
<evidence type="ECO:0000313" key="1">
    <source>
        <dbReference type="EMBL" id="GAF03487.1"/>
    </source>
</evidence>
<sequence>MKGKNNIGNKNKSLFWFSLDNAAKIFPAIRTQEHTTVLRCTAVLHHRITIRYLLEAVSLAEKRFPYYQVSLHHGIFWYYLEETKRPFTLAPDTGLPCQAFNKHDTNAHLLRILVYKNRLSIECSHILTDGYGASQFLIWILDTYHSLKHSDTIDKTKLGLDKQLLEAETEDAYSRYFKDNIPFAARLSKSFHLPYKLNKKPRFDVLVAILNMQEIKHKSAQKGVSITEYLIAVQLFALQQIATHKNTSKKRVIRIQVPINLRNIYLRRRCVIFHYL</sequence>
<dbReference type="RefSeq" id="WP_235208164.1">
    <property type="nucleotide sequence ID" value="NZ_BAMD01000024.1"/>
</dbReference>
<comment type="caution">
    <text evidence="1">The sequence shown here is derived from an EMBL/GenBank/DDBJ whole genome shotgun (WGS) entry which is preliminary data.</text>
</comment>
<organism evidence="1 2">
    <name type="scientific">Saccharicrinis fermentans DSM 9555 = JCM 21142</name>
    <dbReference type="NCBI Taxonomy" id="869213"/>
    <lineage>
        <taxon>Bacteria</taxon>
        <taxon>Pseudomonadati</taxon>
        <taxon>Bacteroidota</taxon>
        <taxon>Bacteroidia</taxon>
        <taxon>Marinilabiliales</taxon>
        <taxon>Marinilabiliaceae</taxon>
        <taxon>Saccharicrinis</taxon>
    </lineage>
</organism>
<accession>W7Y5R7</accession>
<dbReference type="AlphaFoldDB" id="W7Y5R7"/>